<protein>
    <recommendedName>
        <fullName evidence="3">Actin-like ATPase domain-containing protein</fullName>
    </recommendedName>
</protein>
<evidence type="ECO:0000313" key="2">
    <source>
        <dbReference type="Proteomes" id="UP000307440"/>
    </source>
</evidence>
<keyword evidence="2" id="KW-1185">Reference proteome</keyword>
<dbReference type="Proteomes" id="UP000307440">
    <property type="component" value="Unassembled WGS sequence"/>
</dbReference>
<gene>
    <name evidence="1" type="ORF">FA15DRAFT_597024</name>
</gene>
<dbReference type="AlphaFoldDB" id="A0A5C3KPF7"/>
<proteinExistence type="predicted"/>
<dbReference type="PANTHER" id="PTHR14187:SF5">
    <property type="entry name" value="HEAT SHOCK 70 KDA PROTEIN 12A"/>
    <property type="match status" value="1"/>
</dbReference>
<accession>A0A5C3KPF7</accession>
<name>A0A5C3KPF7_COPMA</name>
<dbReference type="STRING" id="230819.A0A5C3KPF7"/>
<evidence type="ECO:0008006" key="3">
    <source>
        <dbReference type="Google" id="ProtNLM"/>
    </source>
</evidence>
<dbReference type="Gene3D" id="3.30.420.40">
    <property type="match status" value="2"/>
</dbReference>
<reference evidence="1 2" key="1">
    <citation type="journal article" date="2019" name="Nat. Ecol. Evol.">
        <title>Megaphylogeny resolves global patterns of mushroom evolution.</title>
        <authorList>
            <person name="Varga T."/>
            <person name="Krizsan K."/>
            <person name="Foldi C."/>
            <person name="Dima B."/>
            <person name="Sanchez-Garcia M."/>
            <person name="Sanchez-Ramirez S."/>
            <person name="Szollosi G.J."/>
            <person name="Szarkandi J.G."/>
            <person name="Papp V."/>
            <person name="Albert L."/>
            <person name="Andreopoulos W."/>
            <person name="Angelini C."/>
            <person name="Antonin V."/>
            <person name="Barry K.W."/>
            <person name="Bougher N.L."/>
            <person name="Buchanan P."/>
            <person name="Buyck B."/>
            <person name="Bense V."/>
            <person name="Catcheside P."/>
            <person name="Chovatia M."/>
            <person name="Cooper J."/>
            <person name="Damon W."/>
            <person name="Desjardin D."/>
            <person name="Finy P."/>
            <person name="Geml J."/>
            <person name="Haridas S."/>
            <person name="Hughes K."/>
            <person name="Justo A."/>
            <person name="Karasinski D."/>
            <person name="Kautmanova I."/>
            <person name="Kiss B."/>
            <person name="Kocsube S."/>
            <person name="Kotiranta H."/>
            <person name="LaButti K.M."/>
            <person name="Lechner B.E."/>
            <person name="Liimatainen K."/>
            <person name="Lipzen A."/>
            <person name="Lukacs Z."/>
            <person name="Mihaltcheva S."/>
            <person name="Morgado L.N."/>
            <person name="Niskanen T."/>
            <person name="Noordeloos M.E."/>
            <person name="Ohm R.A."/>
            <person name="Ortiz-Santana B."/>
            <person name="Ovrebo C."/>
            <person name="Racz N."/>
            <person name="Riley R."/>
            <person name="Savchenko A."/>
            <person name="Shiryaev A."/>
            <person name="Soop K."/>
            <person name="Spirin V."/>
            <person name="Szebenyi C."/>
            <person name="Tomsovsky M."/>
            <person name="Tulloss R.E."/>
            <person name="Uehling J."/>
            <person name="Grigoriev I.V."/>
            <person name="Vagvolgyi C."/>
            <person name="Papp T."/>
            <person name="Martin F.M."/>
            <person name="Miettinen O."/>
            <person name="Hibbett D.S."/>
            <person name="Nagy L.G."/>
        </authorList>
    </citation>
    <scope>NUCLEOTIDE SEQUENCE [LARGE SCALE GENOMIC DNA]</scope>
    <source>
        <strain evidence="1 2">CBS 121175</strain>
    </source>
</reference>
<dbReference type="Gene3D" id="3.90.640.10">
    <property type="entry name" value="Actin, Chain A, domain 4"/>
    <property type="match status" value="1"/>
</dbReference>
<dbReference type="EMBL" id="ML210254">
    <property type="protein sequence ID" value="TFK21935.1"/>
    <property type="molecule type" value="Genomic_DNA"/>
</dbReference>
<evidence type="ECO:0000313" key="1">
    <source>
        <dbReference type="EMBL" id="TFK21935.1"/>
    </source>
</evidence>
<sequence length="601" mass="67876">MQKLLPYRGLRRKLVLAFDLGTTYSGVSYSVLDPGEVPSIKGVTRFPAHEQVSGASKIPTIIYYDQEGKVRAVGAESLREGITDQAEEEGWVKSEWFKLHIRARDGSSSDDIASKIPPLPLDKSAIEIFADFLAYLFRCTETYIRDTHANGDELWDSVKGDIEFVLSHPNGWEGFQQSQIRRAVVQAGLIPDNYHGHERVSFVTEGEASLHFAIQNGLPQEVMQSGQGVIIVDAGGGTIDISSYRKPKFSKTFEETYTPQCHFNGSIFVSIQARLFIDASLKNSEFHSDLDHIVRCFDKTTKIRFGDDNQAQYIKFGSTRDNDFSCNIRFGQLKLNGADVATFFEPAIRCIVKTVREQLEQPRSDPATVSHVVLVGGFGASDWLFKQLRKELESLGLKVVRPELHVNKAVADGAVSFYLSHMVTARISRYHYGTFRNVEYKPGLLEHDSRIGDLLIRPSGRKLVPNSFSIMLAKGTKVSEETETKVRMWKEVDNKDQLSTLSFDVICYKGRLDDPKWRDDDSGLIFCIGHFKKLCRVEADLSHLPLEAKPKKNGEEGEYFCANYWVVLLFNSAELKAQIMWKESNLEMRYVEILAVDLDPN</sequence>
<dbReference type="SUPFAM" id="SSF53067">
    <property type="entry name" value="Actin-like ATPase domain"/>
    <property type="match status" value="2"/>
</dbReference>
<dbReference type="CDD" id="cd10170">
    <property type="entry name" value="ASKHA_NBD_HSP70"/>
    <property type="match status" value="1"/>
</dbReference>
<dbReference type="PANTHER" id="PTHR14187">
    <property type="entry name" value="ALPHA KINASE/ELONGATION FACTOR 2 KINASE"/>
    <property type="match status" value="1"/>
</dbReference>
<dbReference type="OrthoDB" id="2963168at2759"/>
<dbReference type="InterPro" id="IPR043129">
    <property type="entry name" value="ATPase_NBD"/>
</dbReference>
<organism evidence="1 2">
    <name type="scientific">Coprinopsis marcescibilis</name>
    <name type="common">Agaric fungus</name>
    <name type="synonym">Psathyrella marcescibilis</name>
    <dbReference type="NCBI Taxonomy" id="230819"/>
    <lineage>
        <taxon>Eukaryota</taxon>
        <taxon>Fungi</taxon>
        <taxon>Dikarya</taxon>
        <taxon>Basidiomycota</taxon>
        <taxon>Agaricomycotina</taxon>
        <taxon>Agaricomycetes</taxon>
        <taxon>Agaricomycetidae</taxon>
        <taxon>Agaricales</taxon>
        <taxon>Agaricineae</taxon>
        <taxon>Psathyrellaceae</taxon>
        <taxon>Coprinopsis</taxon>
    </lineage>
</organism>